<organism evidence="8 9">
    <name type="scientific">Patella caerulea</name>
    <name type="common">Rayed Mediterranean limpet</name>
    <dbReference type="NCBI Taxonomy" id="87958"/>
    <lineage>
        <taxon>Eukaryota</taxon>
        <taxon>Metazoa</taxon>
        <taxon>Spiralia</taxon>
        <taxon>Lophotrochozoa</taxon>
        <taxon>Mollusca</taxon>
        <taxon>Gastropoda</taxon>
        <taxon>Patellogastropoda</taxon>
        <taxon>Patelloidea</taxon>
        <taxon>Patellidae</taxon>
        <taxon>Patella</taxon>
    </lineage>
</organism>
<reference evidence="8 9" key="1">
    <citation type="submission" date="2024-01" db="EMBL/GenBank/DDBJ databases">
        <title>The genome of the rayed Mediterranean limpet Patella caerulea (Linnaeus, 1758).</title>
        <authorList>
            <person name="Anh-Thu Weber A."/>
            <person name="Halstead-Nussloch G."/>
        </authorList>
    </citation>
    <scope>NUCLEOTIDE SEQUENCE [LARGE SCALE GENOMIC DNA]</scope>
    <source>
        <strain evidence="8">AATW-2023a</strain>
        <tissue evidence="8">Whole specimen</tissue>
    </source>
</reference>
<evidence type="ECO:0000313" key="9">
    <source>
        <dbReference type="Proteomes" id="UP001347796"/>
    </source>
</evidence>
<keyword evidence="2" id="KW-0325">Glycoprotein</keyword>
<dbReference type="Gene3D" id="2.60.40.380">
    <property type="entry name" value="Purple acid phosphatase-like, N-terminal"/>
    <property type="match status" value="1"/>
</dbReference>
<dbReference type="SUPFAM" id="SSF56300">
    <property type="entry name" value="Metallo-dependent phosphatases"/>
    <property type="match status" value="1"/>
</dbReference>
<evidence type="ECO:0000259" key="6">
    <source>
        <dbReference type="Pfam" id="PF14008"/>
    </source>
</evidence>
<evidence type="ECO:0000259" key="5">
    <source>
        <dbReference type="Pfam" id="PF00149"/>
    </source>
</evidence>
<comment type="similarity">
    <text evidence="3">Belongs to the metallophosphoesterase superfamily. Purple acid phosphatase family.</text>
</comment>
<evidence type="ECO:0000256" key="4">
    <source>
        <dbReference type="SAM" id="Phobius"/>
    </source>
</evidence>
<dbReference type="InterPro" id="IPR015914">
    <property type="entry name" value="PAPs_N"/>
</dbReference>
<comment type="catalytic activity">
    <reaction evidence="3">
        <text>a phosphate monoester + H2O = an alcohol + phosphate</text>
        <dbReference type="Rhea" id="RHEA:15017"/>
        <dbReference type="ChEBI" id="CHEBI:15377"/>
        <dbReference type="ChEBI" id="CHEBI:30879"/>
        <dbReference type="ChEBI" id="CHEBI:43474"/>
        <dbReference type="ChEBI" id="CHEBI:67140"/>
        <dbReference type="EC" id="3.1.3.2"/>
    </reaction>
</comment>
<dbReference type="GO" id="GO:0003993">
    <property type="term" value="F:acid phosphatase activity"/>
    <property type="evidence" value="ECO:0007669"/>
    <property type="project" value="UniProtKB-EC"/>
</dbReference>
<dbReference type="Pfam" id="PF14008">
    <property type="entry name" value="Metallophos_C"/>
    <property type="match status" value="1"/>
</dbReference>
<keyword evidence="4" id="KW-0472">Membrane</keyword>
<evidence type="ECO:0000256" key="3">
    <source>
        <dbReference type="RuleBase" id="RU361203"/>
    </source>
</evidence>
<dbReference type="EC" id="3.1.3.2" evidence="3"/>
<keyword evidence="4" id="KW-1133">Transmembrane helix</keyword>
<dbReference type="Pfam" id="PF16656">
    <property type="entry name" value="Pur_ac_phosph_N"/>
    <property type="match status" value="1"/>
</dbReference>
<dbReference type="Proteomes" id="UP001347796">
    <property type="component" value="Unassembled WGS sequence"/>
</dbReference>
<proteinExistence type="inferred from homology"/>
<dbReference type="EMBL" id="JAZGQO010000010">
    <property type="protein sequence ID" value="KAK6176726.1"/>
    <property type="molecule type" value="Genomic_DNA"/>
</dbReference>
<feature type="transmembrane region" description="Helical" evidence="4">
    <location>
        <begin position="501"/>
        <end position="521"/>
    </location>
</feature>
<gene>
    <name evidence="8" type="ORF">SNE40_014969</name>
</gene>
<evidence type="ECO:0000259" key="7">
    <source>
        <dbReference type="Pfam" id="PF16656"/>
    </source>
</evidence>
<dbReference type="PANTHER" id="PTHR45867">
    <property type="entry name" value="PURPLE ACID PHOSPHATASE"/>
    <property type="match status" value="1"/>
</dbReference>
<dbReference type="Gene3D" id="3.60.21.10">
    <property type="match status" value="1"/>
</dbReference>
<dbReference type="SUPFAM" id="SSF49363">
    <property type="entry name" value="Purple acid phosphatase, N-terminal domain"/>
    <property type="match status" value="1"/>
</dbReference>
<accession>A0AAN8PRA6</accession>
<dbReference type="InterPro" id="IPR004843">
    <property type="entry name" value="Calcineurin-like_PHP"/>
</dbReference>
<dbReference type="CDD" id="cd00839">
    <property type="entry name" value="MPP_PAPs"/>
    <property type="match status" value="1"/>
</dbReference>
<comment type="caution">
    <text evidence="8">The sequence shown here is derived from an EMBL/GenBank/DDBJ whole genome shotgun (WGS) entry which is preliminary data.</text>
</comment>
<dbReference type="Pfam" id="PF00149">
    <property type="entry name" value="Metallophos"/>
    <property type="match status" value="1"/>
</dbReference>
<dbReference type="AlphaFoldDB" id="A0AAN8PRA6"/>
<dbReference type="InterPro" id="IPR029052">
    <property type="entry name" value="Metallo-depent_PP-like"/>
</dbReference>
<dbReference type="GO" id="GO:0046872">
    <property type="term" value="F:metal ion binding"/>
    <property type="evidence" value="ECO:0007669"/>
    <property type="project" value="InterPro"/>
</dbReference>
<evidence type="ECO:0000256" key="2">
    <source>
        <dbReference type="ARBA" id="ARBA00023180"/>
    </source>
</evidence>
<dbReference type="InterPro" id="IPR025733">
    <property type="entry name" value="PAPs_C"/>
</dbReference>
<keyword evidence="9" id="KW-1185">Reference proteome</keyword>
<feature type="domain" description="Purple acid phosphatase C-terminal" evidence="6">
    <location>
        <begin position="374"/>
        <end position="436"/>
    </location>
</feature>
<feature type="domain" description="Calcineurin-like phosphoesterase" evidence="5">
    <location>
        <begin position="159"/>
        <end position="353"/>
    </location>
</feature>
<sequence>MRISPLLQIIIFLMTIEDISLYRRKFRRAHLEAKKLNLFKSNGKSAIINAFSPQQIHISYGKTPADIVILWATRIKEPKMEVQYNADPHMKSISVIGEQIEFANAGVKSAKFWHRAYITNLKPGIKYFYRIVSKQNGAVSDISHFTVPPTKVNVVHSYMVLADMGTQTINLPFIVQEARNKQYTAVFHIGDIAYDLQRDKGLVGDKFLNSIQPMASNIPYMVSPGDHELGSDFQEYCSRFSMPNLGWPMKAEKLWYSFDVGAAHFISLNTEVFFSHKKRKNPQLEWLKKDLQTVNSKRNKRPWVIVLGHRPLYSSCDNRKDCLNETATMQKELEDLFFRNGVDLYIGGHYHNYERSWPVYKQKVIFSHYKNPKAPVYITVGTLGSIYLNEKINRPNSVWSAKRISDGIENYGTLDIINATHLRWKVVAAQNNKKLDLVWIVQQHPRRFGDPKEYLTFKQKPPRAPLPPEPNLEYKKHDEKYMYFRSYRPNFHRKSMLFKEAGLIIALITVCSFAVLLCVFYKKLWRRARF</sequence>
<dbReference type="InterPro" id="IPR041792">
    <property type="entry name" value="MPP_PAP"/>
</dbReference>
<feature type="domain" description="Purple acid phosphatase N-terminal" evidence="7">
    <location>
        <begin position="53"/>
        <end position="146"/>
    </location>
</feature>
<keyword evidence="4" id="KW-0812">Transmembrane</keyword>
<keyword evidence="1" id="KW-0732">Signal</keyword>
<evidence type="ECO:0000313" key="8">
    <source>
        <dbReference type="EMBL" id="KAK6176726.1"/>
    </source>
</evidence>
<dbReference type="InterPro" id="IPR008963">
    <property type="entry name" value="Purple_acid_Pase-like_N"/>
</dbReference>
<evidence type="ECO:0000256" key="1">
    <source>
        <dbReference type="ARBA" id="ARBA00022729"/>
    </source>
</evidence>
<name>A0AAN8PRA6_PATCE</name>
<protein>
    <recommendedName>
        <fullName evidence="3">Purple acid phosphatase</fullName>
        <ecNumber evidence="3">3.1.3.2</ecNumber>
    </recommendedName>
</protein>
<keyword evidence="3" id="KW-0378">Hydrolase</keyword>